<keyword evidence="6" id="KW-0229">DNA integration</keyword>
<keyword evidence="2" id="KW-0479">Metal-binding</keyword>
<dbReference type="PROSITE" id="PS50994">
    <property type="entry name" value="INTEGRASE"/>
    <property type="match status" value="1"/>
</dbReference>
<dbReference type="GO" id="GO:0015074">
    <property type="term" value="P:DNA integration"/>
    <property type="evidence" value="ECO:0007669"/>
    <property type="project" value="UniProtKB-KW"/>
</dbReference>
<keyword evidence="7" id="KW-0233">DNA recombination</keyword>
<name>A0A7C1HVC3_UNCKA</name>
<dbReference type="GO" id="GO:0006310">
    <property type="term" value="P:DNA recombination"/>
    <property type="evidence" value="ECO:0007669"/>
    <property type="project" value="UniProtKB-KW"/>
</dbReference>
<dbReference type="AlphaFoldDB" id="A0A7C1HVC3"/>
<dbReference type="InterPro" id="IPR039537">
    <property type="entry name" value="Retrotran_Ty1/copia-like"/>
</dbReference>
<evidence type="ECO:0000256" key="6">
    <source>
        <dbReference type="ARBA" id="ARBA00022908"/>
    </source>
</evidence>
<evidence type="ECO:0000259" key="9">
    <source>
        <dbReference type="PROSITE" id="PS50994"/>
    </source>
</evidence>
<dbReference type="Pfam" id="PF13384">
    <property type="entry name" value="HTH_23"/>
    <property type="match status" value="1"/>
</dbReference>
<reference evidence="10" key="1">
    <citation type="journal article" date="2020" name="mSystems">
        <title>Genome- and Community-Level Interaction Insights into Carbon Utilization and Element Cycling Functions of Hydrothermarchaeota in Hydrothermal Sediment.</title>
        <authorList>
            <person name="Zhou Z."/>
            <person name="Liu Y."/>
            <person name="Xu W."/>
            <person name="Pan J."/>
            <person name="Luo Z.H."/>
            <person name="Li M."/>
        </authorList>
    </citation>
    <scope>NUCLEOTIDE SEQUENCE [LARGE SCALE GENOMIC DNA]</scope>
    <source>
        <strain evidence="10">SpSt-1219</strain>
    </source>
</reference>
<dbReference type="GO" id="GO:0046872">
    <property type="term" value="F:metal ion binding"/>
    <property type="evidence" value="ECO:0007669"/>
    <property type="project" value="UniProtKB-KW"/>
</dbReference>
<dbReference type="Pfam" id="PF13683">
    <property type="entry name" value="rve_3"/>
    <property type="match status" value="1"/>
</dbReference>
<evidence type="ECO:0000256" key="3">
    <source>
        <dbReference type="ARBA" id="ARBA00022759"/>
    </source>
</evidence>
<keyword evidence="4" id="KW-0378">Hydrolase</keyword>
<dbReference type="InterPro" id="IPR012337">
    <property type="entry name" value="RNaseH-like_sf"/>
</dbReference>
<dbReference type="GO" id="GO:0003676">
    <property type="term" value="F:nucleic acid binding"/>
    <property type="evidence" value="ECO:0007669"/>
    <property type="project" value="InterPro"/>
</dbReference>
<evidence type="ECO:0000256" key="8">
    <source>
        <dbReference type="SAM" id="MobiDB-lite"/>
    </source>
</evidence>
<dbReference type="InterPro" id="IPR036397">
    <property type="entry name" value="RNaseH_sf"/>
</dbReference>
<evidence type="ECO:0000313" key="10">
    <source>
        <dbReference type="EMBL" id="HDQ88698.1"/>
    </source>
</evidence>
<feature type="compositionally biased region" description="Basic residues" evidence="8">
    <location>
        <begin position="163"/>
        <end position="177"/>
    </location>
</feature>
<dbReference type="GO" id="GO:0016787">
    <property type="term" value="F:hydrolase activity"/>
    <property type="evidence" value="ECO:0007669"/>
    <property type="project" value="UniProtKB-KW"/>
</dbReference>
<evidence type="ECO:0000256" key="4">
    <source>
        <dbReference type="ARBA" id="ARBA00022801"/>
    </source>
</evidence>
<feature type="domain" description="Integrase catalytic" evidence="9">
    <location>
        <begin position="178"/>
        <end position="341"/>
    </location>
</feature>
<dbReference type="InterPro" id="IPR009057">
    <property type="entry name" value="Homeodomain-like_sf"/>
</dbReference>
<evidence type="ECO:0000256" key="1">
    <source>
        <dbReference type="ARBA" id="ARBA00022722"/>
    </source>
</evidence>
<evidence type="ECO:0000256" key="2">
    <source>
        <dbReference type="ARBA" id="ARBA00022723"/>
    </source>
</evidence>
<dbReference type="EMBL" id="DSDM01000055">
    <property type="protein sequence ID" value="HDQ88698.1"/>
    <property type="molecule type" value="Genomic_DNA"/>
</dbReference>
<gene>
    <name evidence="10" type="ORF">ENN92_00945</name>
</gene>
<keyword evidence="3" id="KW-0255">Endonuclease</keyword>
<dbReference type="InterPro" id="IPR001584">
    <property type="entry name" value="Integrase_cat-core"/>
</dbReference>
<feature type="region of interest" description="Disordered" evidence="8">
    <location>
        <begin position="157"/>
        <end position="178"/>
    </location>
</feature>
<dbReference type="SUPFAM" id="SSF46689">
    <property type="entry name" value="Homeodomain-like"/>
    <property type="match status" value="1"/>
</dbReference>
<dbReference type="GO" id="GO:0004519">
    <property type="term" value="F:endonuclease activity"/>
    <property type="evidence" value="ECO:0007669"/>
    <property type="project" value="UniProtKB-KW"/>
</dbReference>
<dbReference type="Gene3D" id="3.30.420.10">
    <property type="entry name" value="Ribonuclease H-like superfamily/Ribonuclease H"/>
    <property type="match status" value="1"/>
</dbReference>
<protein>
    <submittedName>
        <fullName evidence="10">Transposase</fullName>
    </submittedName>
</protein>
<proteinExistence type="predicted"/>
<dbReference type="PANTHER" id="PTHR42648">
    <property type="entry name" value="TRANSPOSASE, PUTATIVE-RELATED"/>
    <property type="match status" value="1"/>
</dbReference>
<sequence>MSKIKGTGPVKLKTIGWGISGYDDYMNFKSYIKTISRNQIIREKLNIIDFFDKYGAKATREAFRVSRSTVYLWKKRYKDSKYNPNSLIPKSTKPKHTRTMYVDPQILEFIKSLRKNHHRFGKTKIKSLLDEYCVKENLLTISESKIDKIIKRYNLNLPPPNAHKNKPKKKNRKRRSIQNKTTFSGEVVQIDTIVRYEAGLKLYIITAIDTYSRYGFAYTYKSHSSRTALDFMQKLQQVTPFDIKSVKTDNGSEFLGEFDSYLTRQNITHYFTYPNSPKSNGFVERFNRTLQEEFVDYNLEYIYNLNDFNAQLCEYLLFYNSIRPHYGINNLTPLGYLVSKCILSNMCASYTAIV</sequence>
<accession>A0A7C1HVC3</accession>
<keyword evidence="1" id="KW-0540">Nuclease</keyword>
<dbReference type="Proteomes" id="UP000886066">
    <property type="component" value="Unassembled WGS sequence"/>
</dbReference>
<keyword evidence="5" id="KW-0460">Magnesium</keyword>
<evidence type="ECO:0000256" key="7">
    <source>
        <dbReference type="ARBA" id="ARBA00023172"/>
    </source>
</evidence>
<dbReference type="SUPFAM" id="SSF53098">
    <property type="entry name" value="Ribonuclease H-like"/>
    <property type="match status" value="1"/>
</dbReference>
<comment type="caution">
    <text evidence="10">The sequence shown here is derived from an EMBL/GenBank/DDBJ whole genome shotgun (WGS) entry which is preliminary data.</text>
</comment>
<dbReference type="PANTHER" id="PTHR42648:SF11">
    <property type="entry name" value="TRANSPOSON TY4-P GAG-POL POLYPROTEIN"/>
    <property type="match status" value="1"/>
</dbReference>
<evidence type="ECO:0000256" key="5">
    <source>
        <dbReference type="ARBA" id="ARBA00022842"/>
    </source>
</evidence>
<organism evidence="10">
    <name type="scientific">candidate division WWE3 bacterium</name>
    <dbReference type="NCBI Taxonomy" id="2053526"/>
    <lineage>
        <taxon>Bacteria</taxon>
        <taxon>Katanobacteria</taxon>
    </lineage>
</organism>